<dbReference type="Pfam" id="PF10184">
    <property type="entry name" value="DUF2358"/>
    <property type="match status" value="1"/>
</dbReference>
<organism evidence="1 3">
    <name type="scientific">Apatococcus lobatus</name>
    <dbReference type="NCBI Taxonomy" id="904363"/>
    <lineage>
        <taxon>Eukaryota</taxon>
        <taxon>Viridiplantae</taxon>
        <taxon>Chlorophyta</taxon>
        <taxon>core chlorophytes</taxon>
        <taxon>Trebouxiophyceae</taxon>
        <taxon>Chlorellales</taxon>
        <taxon>Chlorellaceae</taxon>
        <taxon>Apatococcus</taxon>
    </lineage>
</organism>
<dbReference type="InterPro" id="IPR032710">
    <property type="entry name" value="NTF2-like_dom_sf"/>
</dbReference>
<evidence type="ECO:0000313" key="2">
    <source>
        <dbReference type="EMBL" id="KAK9816289.1"/>
    </source>
</evidence>
<dbReference type="EMBL" id="JALJOS010000081">
    <property type="protein sequence ID" value="KAK9816289.1"/>
    <property type="molecule type" value="Genomic_DNA"/>
</dbReference>
<dbReference type="SUPFAM" id="SSF54427">
    <property type="entry name" value="NTF2-like"/>
    <property type="match status" value="1"/>
</dbReference>
<accession>A0AAW1Q4V8</accession>
<keyword evidence="3" id="KW-1185">Reference proteome</keyword>
<dbReference type="PANTHER" id="PTHR34123:SF1">
    <property type="entry name" value="OS04G0578200 PROTEIN"/>
    <property type="match status" value="1"/>
</dbReference>
<dbReference type="AlphaFoldDB" id="A0AAW1Q4V8"/>
<evidence type="ECO:0000313" key="3">
    <source>
        <dbReference type="Proteomes" id="UP001438707"/>
    </source>
</evidence>
<dbReference type="EMBL" id="JALJOS010000082">
    <property type="protein sequence ID" value="KAK9816272.1"/>
    <property type="molecule type" value="Genomic_DNA"/>
</dbReference>
<gene>
    <name evidence="1" type="ORF">WJX74_005306</name>
    <name evidence="2" type="ORF">WJX74_007895</name>
</gene>
<evidence type="ECO:0000313" key="1">
    <source>
        <dbReference type="EMBL" id="KAK9816272.1"/>
    </source>
</evidence>
<dbReference type="InterPro" id="IPR018790">
    <property type="entry name" value="DUF2358"/>
</dbReference>
<dbReference type="PANTHER" id="PTHR34123">
    <property type="entry name" value="OS04G0578200 PROTEIN"/>
    <property type="match status" value="1"/>
</dbReference>
<reference evidence="1" key="2">
    <citation type="submission" date="2024-04" db="EMBL/GenBank/DDBJ databases">
        <authorList>
            <person name="Dal Grande F."/>
            <person name="Keller J."/>
            <person name="Delaux P.-M."/>
        </authorList>
    </citation>
    <scope>NUCLEOTIDE SEQUENCE</scope>
    <source>
        <strain evidence="1">SAG 2145</strain>
    </source>
</reference>
<protein>
    <submittedName>
        <fullName evidence="1">Uncharacterized protein</fullName>
    </submittedName>
</protein>
<proteinExistence type="predicted"/>
<name>A0AAW1Q4V8_9CHLO</name>
<dbReference type="Proteomes" id="UP001438707">
    <property type="component" value="Unassembled WGS sequence"/>
</dbReference>
<comment type="caution">
    <text evidence="1">The sequence shown here is derived from an EMBL/GenBank/DDBJ whole genome shotgun (WGS) entry which is preliminary data.</text>
</comment>
<sequence>MEIAQARLQGVCWPAQRKARVTASQLRCRAQKSAKEEPKPGVGLKAVWSLAEKLGDYLGRGKGRQQEPESQLSSQVARVSRGDVIASLKEDYANNYFVSGAGSMEAYEADCEFADPFASFRGTKRFKKNVGNLGGLAQNVKCDILDWREDEESISTKWRFSAVLDLPWRPLLAAKGGTTHFLNKDTGKVEKHLERWETEPLRVLKTLLKPTAKVSTNEWETFFMALSAGDMLKVWFAASKPVLKGAAILLADIILLDLIRGQSFPGSFLGWGEDVCYALIAACLLTEAIKFAQGMDTGKGGTGGGI</sequence>
<reference evidence="1 3" key="1">
    <citation type="journal article" date="2024" name="Nat. Commun.">
        <title>Phylogenomics reveals the evolutionary origins of lichenization in chlorophyte algae.</title>
        <authorList>
            <person name="Puginier C."/>
            <person name="Libourel C."/>
            <person name="Otte J."/>
            <person name="Skaloud P."/>
            <person name="Haon M."/>
            <person name="Grisel S."/>
            <person name="Petersen M."/>
            <person name="Berrin J.G."/>
            <person name="Delaux P.M."/>
            <person name="Dal Grande F."/>
            <person name="Keller J."/>
        </authorList>
    </citation>
    <scope>NUCLEOTIDE SEQUENCE [LARGE SCALE GENOMIC DNA]</scope>
    <source>
        <strain evidence="1 3">SAG 2145</strain>
    </source>
</reference>